<dbReference type="PROSITE" id="PS51387">
    <property type="entry name" value="FAD_PCMH"/>
    <property type="match status" value="1"/>
</dbReference>
<keyword evidence="5" id="KW-0732">Signal</keyword>
<keyword evidence="3" id="KW-0274">FAD</keyword>
<evidence type="ECO:0000256" key="4">
    <source>
        <dbReference type="ARBA" id="ARBA00023002"/>
    </source>
</evidence>
<evidence type="ECO:0000313" key="7">
    <source>
        <dbReference type="EMBL" id="POS85755.1"/>
    </source>
</evidence>
<dbReference type="InterPro" id="IPR006093">
    <property type="entry name" value="Oxy_OxRdtase_FAD_BS"/>
</dbReference>
<comment type="caution">
    <text evidence="7">The sequence shown here is derived from an EMBL/GenBank/DDBJ whole genome shotgun (WGS) entry which is preliminary data.</text>
</comment>
<dbReference type="PANTHER" id="PTHR42973:SF15">
    <property type="entry name" value="FAD-BINDING PCMH-TYPE DOMAIN-CONTAINING PROTEIN"/>
    <property type="match status" value="1"/>
</dbReference>
<dbReference type="InterPro" id="IPR012951">
    <property type="entry name" value="BBE"/>
</dbReference>
<dbReference type="InterPro" id="IPR050416">
    <property type="entry name" value="FAD-linked_Oxidoreductase"/>
</dbReference>
<reference evidence="7 8" key="1">
    <citation type="submission" date="2017-10" db="EMBL/GenBank/DDBJ databases">
        <title>Development of genomic resources for the powdery mildew, Erysiphe pulchra.</title>
        <authorList>
            <person name="Wadl P.A."/>
            <person name="Mack B.M."/>
            <person name="Moore G."/>
            <person name="Beltz S.B."/>
        </authorList>
    </citation>
    <scope>NUCLEOTIDE SEQUENCE [LARGE SCALE GENOMIC DNA]</scope>
    <source>
        <strain evidence="7">Cflorida</strain>
    </source>
</reference>
<dbReference type="Gene3D" id="3.40.462.20">
    <property type="match status" value="1"/>
</dbReference>
<dbReference type="InterPro" id="IPR016169">
    <property type="entry name" value="FAD-bd_PCMH_sub2"/>
</dbReference>
<dbReference type="Gene3D" id="3.30.465.10">
    <property type="match status" value="1"/>
</dbReference>
<sequence length="514" mass="56358">MISSIRLSIVFRIIGFALALNVPRAENAEETIFSCLDQNGVSQVNQNSPDWATLSSPYNLRLHYTPTVITMPKVSSEVSASIRCATKFQLKVQAKGGGHSYGSFSSGGKDGSLIISMENFSDIKVNQTTFIAKIGTGQRLGNVAQALYNQGKRAMPHGTCPSVGIAGHALHGGYGLSSRNWGLTIDHIIGMDVILADGQEIFASQDSNPDIFFAMRGAADSIGIATYLYFSTEAAPDSIVYFTVNLAPSLEDLKIVTTGFEQIQRTVLESSLITSQITFNFFLNSDGLFSLNGWCMRCDVENFRNSILPSMLTGFKYLEIRVELQNWIQALTNLAAPDSLTQPLGGSMKKHDIFYAKSLVVPETNPLTANAIKSFFEYIKSNRGINNWMSIISLYGGPGSAINNPIPRAKSSAYSDRHALWNFQNYGFSLSPPYNEAITPQVQGMNDAITRAQPNTKFVGYINYLDPQLSPDEAADQYYGNSTYNRLLGIKNKVDPNFIFWNPQAVGLASYMGS</sequence>
<dbReference type="GO" id="GO:0016491">
    <property type="term" value="F:oxidoreductase activity"/>
    <property type="evidence" value="ECO:0007669"/>
    <property type="project" value="UniProtKB-KW"/>
</dbReference>
<protein>
    <recommendedName>
        <fullName evidence="6">FAD-binding PCMH-type domain-containing protein</fullName>
    </recommendedName>
</protein>
<comment type="similarity">
    <text evidence="1">Belongs to the oxygen-dependent FAD-linked oxidoreductase family.</text>
</comment>
<evidence type="ECO:0000256" key="3">
    <source>
        <dbReference type="ARBA" id="ARBA00022827"/>
    </source>
</evidence>
<dbReference type="InterPro" id="IPR016166">
    <property type="entry name" value="FAD-bd_PCMH"/>
</dbReference>
<evidence type="ECO:0000256" key="1">
    <source>
        <dbReference type="ARBA" id="ARBA00005466"/>
    </source>
</evidence>
<name>A0A2S4PUP3_9PEZI</name>
<evidence type="ECO:0000256" key="5">
    <source>
        <dbReference type="SAM" id="SignalP"/>
    </source>
</evidence>
<feature type="signal peptide" evidence="5">
    <location>
        <begin position="1"/>
        <end position="19"/>
    </location>
</feature>
<dbReference type="OrthoDB" id="407275at2759"/>
<accession>A0A2S4PUP3</accession>
<dbReference type="STRING" id="225359.A0A2S4PUP3"/>
<feature type="domain" description="FAD-binding PCMH-type" evidence="6">
    <location>
        <begin position="61"/>
        <end position="235"/>
    </location>
</feature>
<dbReference type="SUPFAM" id="SSF56176">
    <property type="entry name" value="FAD-binding/transporter-associated domain-like"/>
    <property type="match status" value="1"/>
</dbReference>
<feature type="chain" id="PRO_5015403811" description="FAD-binding PCMH-type domain-containing protein" evidence="5">
    <location>
        <begin position="20"/>
        <end position="514"/>
    </location>
</feature>
<evidence type="ECO:0000259" key="6">
    <source>
        <dbReference type="PROSITE" id="PS51387"/>
    </source>
</evidence>
<dbReference type="Proteomes" id="UP000237438">
    <property type="component" value="Unassembled WGS sequence"/>
</dbReference>
<organism evidence="7 8">
    <name type="scientific">Erysiphe pulchra</name>
    <dbReference type="NCBI Taxonomy" id="225359"/>
    <lineage>
        <taxon>Eukaryota</taxon>
        <taxon>Fungi</taxon>
        <taxon>Dikarya</taxon>
        <taxon>Ascomycota</taxon>
        <taxon>Pezizomycotina</taxon>
        <taxon>Leotiomycetes</taxon>
        <taxon>Erysiphales</taxon>
        <taxon>Erysiphaceae</taxon>
        <taxon>Erysiphe</taxon>
    </lineage>
</organism>
<evidence type="ECO:0000256" key="2">
    <source>
        <dbReference type="ARBA" id="ARBA00022630"/>
    </source>
</evidence>
<gene>
    <name evidence="7" type="ORF">EPUL_003047</name>
</gene>
<evidence type="ECO:0000313" key="8">
    <source>
        <dbReference type="Proteomes" id="UP000237438"/>
    </source>
</evidence>
<dbReference type="PANTHER" id="PTHR42973">
    <property type="entry name" value="BINDING OXIDOREDUCTASE, PUTATIVE (AFU_ORTHOLOGUE AFUA_1G17690)-RELATED"/>
    <property type="match status" value="1"/>
</dbReference>
<dbReference type="GO" id="GO:0071949">
    <property type="term" value="F:FAD binding"/>
    <property type="evidence" value="ECO:0007669"/>
    <property type="project" value="InterPro"/>
</dbReference>
<dbReference type="Pfam" id="PF08031">
    <property type="entry name" value="BBE"/>
    <property type="match status" value="1"/>
</dbReference>
<keyword evidence="2" id="KW-0285">Flavoprotein</keyword>
<dbReference type="PROSITE" id="PS00862">
    <property type="entry name" value="OX2_COVAL_FAD"/>
    <property type="match status" value="1"/>
</dbReference>
<keyword evidence="4" id="KW-0560">Oxidoreductase</keyword>
<dbReference type="InterPro" id="IPR036318">
    <property type="entry name" value="FAD-bd_PCMH-like_sf"/>
</dbReference>
<dbReference type="EMBL" id="PEDP01000508">
    <property type="protein sequence ID" value="POS85755.1"/>
    <property type="molecule type" value="Genomic_DNA"/>
</dbReference>
<dbReference type="InterPro" id="IPR006094">
    <property type="entry name" value="Oxid_FAD_bind_N"/>
</dbReference>
<proteinExistence type="inferred from homology"/>
<dbReference type="AlphaFoldDB" id="A0A2S4PUP3"/>
<keyword evidence="8" id="KW-1185">Reference proteome</keyword>
<dbReference type="Pfam" id="PF01565">
    <property type="entry name" value="FAD_binding_4"/>
    <property type="match status" value="1"/>
</dbReference>